<evidence type="ECO:0000256" key="5">
    <source>
        <dbReference type="ARBA" id="ARBA00023136"/>
    </source>
</evidence>
<dbReference type="Proteomes" id="UP000201838">
    <property type="component" value="Unassembled WGS sequence"/>
</dbReference>
<dbReference type="AlphaFoldDB" id="A0A238J3D1"/>
<evidence type="ECO:0000256" key="4">
    <source>
        <dbReference type="ARBA" id="ARBA00022989"/>
    </source>
</evidence>
<evidence type="ECO:0000256" key="6">
    <source>
        <dbReference type="SAM" id="Phobius"/>
    </source>
</evidence>
<evidence type="ECO:0000256" key="2">
    <source>
        <dbReference type="ARBA" id="ARBA00009399"/>
    </source>
</evidence>
<feature type="transmembrane region" description="Helical" evidence="6">
    <location>
        <begin position="20"/>
        <end position="44"/>
    </location>
</feature>
<proteinExistence type="inferred from homology"/>
<feature type="domain" description="GtrA/DPMS transmembrane" evidence="7">
    <location>
        <begin position="18"/>
        <end position="131"/>
    </location>
</feature>
<name>A0A238J3D1_9RHOB</name>
<dbReference type="GO" id="GO:0005886">
    <property type="term" value="C:plasma membrane"/>
    <property type="evidence" value="ECO:0007669"/>
    <property type="project" value="TreeGrafter"/>
</dbReference>
<organism evidence="8 9">
    <name type="scientific">Boseongicola aestuarii</name>
    <dbReference type="NCBI Taxonomy" id="1470561"/>
    <lineage>
        <taxon>Bacteria</taxon>
        <taxon>Pseudomonadati</taxon>
        <taxon>Pseudomonadota</taxon>
        <taxon>Alphaproteobacteria</taxon>
        <taxon>Rhodobacterales</taxon>
        <taxon>Paracoccaceae</taxon>
        <taxon>Boseongicola</taxon>
    </lineage>
</organism>
<keyword evidence="4 6" id="KW-1133">Transmembrane helix</keyword>
<comment type="subcellular location">
    <subcellularLocation>
        <location evidence="1">Membrane</location>
        <topology evidence="1">Multi-pass membrane protein</topology>
    </subcellularLocation>
</comment>
<protein>
    <submittedName>
        <fullName evidence="8">GtrA-like protein</fullName>
    </submittedName>
</protein>
<keyword evidence="3 6" id="KW-0812">Transmembrane</keyword>
<evidence type="ECO:0000313" key="9">
    <source>
        <dbReference type="Proteomes" id="UP000201838"/>
    </source>
</evidence>
<dbReference type="InterPro" id="IPR007267">
    <property type="entry name" value="GtrA_DPMS_TM"/>
</dbReference>
<evidence type="ECO:0000256" key="1">
    <source>
        <dbReference type="ARBA" id="ARBA00004141"/>
    </source>
</evidence>
<comment type="similarity">
    <text evidence="2">Belongs to the GtrA family.</text>
</comment>
<feature type="transmembrane region" description="Helical" evidence="6">
    <location>
        <begin position="109"/>
        <end position="130"/>
    </location>
</feature>
<keyword evidence="5 6" id="KW-0472">Membrane</keyword>
<keyword evidence="9" id="KW-1185">Reference proteome</keyword>
<evidence type="ECO:0000256" key="3">
    <source>
        <dbReference type="ARBA" id="ARBA00022692"/>
    </source>
</evidence>
<dbReference type="PANTHER" id="PTHR38459:SF1">
    <property type="entry name" value="PROPHAGE BACTOPRENOL-LINKED GLUCOSE TRANSLOCASE HOMOLOG"/>
    <property type="match status" value="1"/>
</dbReference>
<reference evidence="8 9" key="1">
    <citation type="submission" date="2017-05" db="EMBL/GenBank/DDBJ databases">
        <authorList>
            <person name="Song R."/>
            <person name="Chenine A.L."/>
            <person name="Ruprecht R.M."/>
        </authorList>
    </citation>
    <scope>NUCLEOTIDE SEQUENCE [LARGE SCALE GENOMIC DNA]</scope>
    <source>
        <strain evidence="8 9">CECT 8489</strain>
    </source>
</reference>
<evidence type="ECO:0000313" key="8">
    <source>
        <dbReference type="EMBL" id="SMX25188.1"/>
    </source>
</evidence>
<gene>
    <name evidence="8" type="ORF">BOA8489_03323</name>
</gene>
<dbReference type="Pfam" id="PF04138">
    <property type="entry name" value="GtrA_DPMS_TM"/>
    <property type="match status" value="1"/>
</dbReference>
<dbReference type="InterPro" id="IPR051401">
    <property type="entry name" value="GtrA_CellWall_Glycosyl"/>
</dbReference>
<feature type="transmembrane region" description="Helical" evidence="6">
    <location>
        <begin position="82"/>
        <end position="103"/>
    </location>
</feature>
<dbReference type="PANTHER" id="PTHR38459">
    <property type="entry name" value="PROPHAGE BACTOPRENOL-LINKED GLUCOSE TRANSLOCASE HOMOLOG"/>
    <property type="match status" value="1"/>
</dbReference>
<evidence type="ECO:0000259" key="7">
    <source>
        <dbReference type="Pfam" id="PF04138"/>
    </source>
</evidence>
<feature type="transmembrane region" description="Helical" evidence="6">
    <location>
        <begin position="50"/>
        <end position="70"/>
    </location>
</feature>
<dbReference type="EMBL" id="FXXQ01000013">
    <property type="protein sequence ID" value="SMX25188.1"/>
    <property type="molecule type" value="Genomic_DNA"/>
</dbReference>
<accession>A0A238J3D1</accession>
<dbReference type="GO" id="GO:0000271">
    <property type="term" value="P:polysaccharide biosynthetic process"/>
    <property type="evidence" value="ECO:0007669"/>
    <property type="project" value="InterPro"/>
</dbReference>
<sequence>MSLSVPDTPNPLKRQIGRFASVGVLNTVLGVSLVFLCFEVFGLGLTLSNAIGYGAGLALSFALNGTWTFGAKSFDAGALAKFLALVAVAFVANLSVIQALMPLGVPYPLAQIAGVVTYSALVFLGMKYAIFKS</sequence>